<dbReference type="Pfam" id="PF03693">
    <property type="entry name" value="ParD_antitoxin"/>
    <property type="match status" value="1"/>
</dbReference>
<keyword evidence="4" id="KW-1185">Reference proteome</keyword>
<comment type="similarity">
    <text evidence="1">Belongs to the ParD antitoxin family.</text>
</comment>
<dbReference type="Proteomes" id="UP000070186">
    <property type="component" value="Unassembled WGS sequence"/>
</dbReference>
<gene>
    <name evidence="3" type="ORF">AT959_16095</name>
</gene>
<evidence type="ECO:0000256" key="1">
    <source>
        <dbReference type="ARBA" id="ARBA00008580"/>
    </source>
</evidence>
<accession>A0A133XG59</accession>
<name>A0A133XG59_9RHOO</name>
<proteinExistence type="inferred from homology"/>
<dbReference type="CDD" id="cd22231">
    <property type="entry name" value="RHH_NikR_HicB-like"/>
    <property type="match status" value="1"/>
</dbReference>
<dbReference type="EMBL" id="LODL01000035">
    <property type="protein sequence ID" value="KXB29896.1"/>
    <property type="molecule type" value="Genomic_DNA"/>
</dbReference>
<sequence>MSLNVSLPPELESRVRQHVESGLYSSASEVIREALRLFEAYQGVQAANLSALKADIAQGVADINAGRVREVSMSSIKERGRAVLASPKAV</sequence>
<dbReference type="InterPro" id="IPR022789">
    <property type="entry name" value="ParD"/>
</dbReference>
<dbReference type="SUPFAM" id="SSF47598">
    <property type="entry name" value="Ribbon-helix-helix"/>
    <property type="match status" value="1"/>
</dbReference>
<dbReference type="Gene3D" id="6.10.10.120">
    <property type="entry name" value="Antitoxin ParD1-like"/>
    <property type="match status" value="1"/>
</dbReference>
<comment type="caution">
    <text evidence="3">The sequence shown here is derived from an EMBL/GenBank/DDBJ whole genome shotgun (WGS) entry which is preliminary data.</text>
</comment>
<dbReference type="STRING" id="281362.AT959_16095"/>
<evidence type="ECO:0000313" key="4">
    <source>
        <dbReference type="Proteomes" id="UP000070186"/>
    </source>
</evidence>
<dbReference type="GO" id="GO:0006355">
    <property type="term" value="P:regulation of DNA-templated transcription"/>
    <property type="evidence" value="ECO:0007669"/>
    <property type="project" value="InterPro"/>
</dbReference>
<dbReference type="NCBIfam" id="TIGR02606">
    <property type="entry name" value="antidote_CC2985"/>
    <property type="match status" value="1"/>
</dbReference>
<dbReference type="InterPro" id="IPR038296">
    <property type="entry name" value="ParD_sf"/>
</dbReference>
<keyword evidence="2" id="KW-1277">Toxin-antitoxin system</keyword>
<dbReference type="AlphaFoldDB" id="A0A133XG59"/>
<protein>
    <submittedName>
        <fullName evidence="3">CopG family transcriptional regulator</fullName>
    </submittedName>
</protein>
<organism evidence="3 4">
    <name type="scientific">Dechloromonas denitrificans</name>
    <dbReference type="NCBI Taxonomy" id="281362"/>
    <lineage>
        <taxon>Bacteria</taxon>
        <taxon>Pseudomonadati</taxon>
        <taxon>Pseudomonadota</taxon>
        <taxon>Betaproteobacteria</taxon>
        <taxon>Rhodocyclales</taxon>
        <taxon>Azonexaceae</taxon>
        <taxon>Dechloromonas</taxon>
    </lineage>
</organism>
<evidence type="ECO:0000256" key="2">
    <source>
        <dbReference type="ARBA" id="ARBA00022649"/>
    </source>
</evidence>
<evidence type="ECO:0000313" key="3">
    <source>
        <dbReference type="EMBL" id="KXB29896.1"/>
    </source>
</evidence>
<dbReference type="InterPro" id="IPR010985">
    <property type="entry name" value="Ribbon_hlx_hlx"/>
</dbReference>
<dbReference type="RefSeq" id="WP_066885161.1">
    <property type="nucleotide sequence ID" value="NZ_LODL01000035.1"/>
</dbReference>
<dbReference type="PANTHER" id="PTHR36582:SF2">
    <property type="entry name" value="ANTITOXIN PARD"/>
    <property type="match status" value="1"/>
</dbReference>
<reference evidence="3 4" key="1">
    <citation type="submission" date="2015-12" db="EMBL/GenBank/DDBJ databases">
        <title>Nitrous oxide reduction kinetics distinguish bacteria harboring typical versus atypical NosZ.</title>
        <authorList>
            <person name="Yoon S."/>
            <person name="Nissen S."/>
            <person name="Park D."/>
            <person name="Sanford R.A."/>
            <person name="Loeffler F.E."/>
        </authorList>
    </citation>
    <scope>NUCLEOTIDE SEQUENCE [LARGE SCALE GENOMIC DNA]</scope>
    <source>
        <strain evidence="3 4">ATCC BAA-841</strain>
    </source>
</reference>
<dbReference type="PANTHER" id="PTHR36582">
    <property type="entry name" value="ANTITOXIN PARD"/>
    <property type="match status" value="1"/>
</dbReference>